<comment type="similarity">
    <text evidence="1">Belongs to the phD/YefM antitoxin family.</text>
</comment>
<reference evidence="2 3" key="1">
    <citation type="submission" date="2019-03" db="EMBL/GenBank/DDBJ databases">
        <title>Whole genome sequence of Arthrobacter sp JH1-1.</title>
        <authorList>
            <person name="Trinh H.N."/>
        </authorList>
    </citation>
    <scope>NUCLEOTIDE SEQUENCE [LARGE SCALE GENOMIC DNA]</scope>
    <source>
        <strain evidence="2 3">JH1-1</strain>
    </source>
</reference>
<dbReference type="OrthoDB" id="3378334at2"/>
<accession>A0A4R5K7W0</accession>
<sequence length="156" mass="17073">MSIVTHSRSATSSDLSRNPAQVFRAAEEGPVTITRRDGEPLTLVRSSTIEQEHDALRLAANLVAASLAPGEESFAERLLAPFPWLGFLPHEHRERFATEIVEVARACAAVSSFERLFVVLAEWRATAEAIAAGYTPDDQLDWLDDSETVADPRAGE</sequence>
<dbReference type="InterPro" id="IPR036165">
    <property type="entry name" value="YefM-like_sf"/>
</dbReference>
<dbReference type="AlphaFoldDB" id="A0A4R5K7W0"/>
<evidence type="ECO:0000313" key="3">
    <source>
        <dbReference type="Proteomes" id="UP000295511"/>
    </source>
</evidence>
<protein>
    <submittedName>
        <fullName evidence="2">Type II toxin-antitoxin system Phd/YefM family antitoxin</fullName>
    </submittedName>
</protein>
<dbReference type="EMBL" id="SMRU01000035">
    <property type="protein sequence ID" value="TDF90577.1"/>
    <property type="molecule type" value="Genomic_DNA"/>
</dbReference>
<proteinExistence type="inferred from homology"/>
<keyword evidence="3" id="KW-1185">Reference proteome</keyword>
<dbReference type="SUPFAM" id="SSF143120">
    <property type="entry name" value="YefM-like"/>
    <property type="match status" value="1"/>
</dbReference>
<comment type="caution">
    <text evidence="2">The sequence shown here is derived from an EMBL/GenBank/DDBJ whole genome shotgun (WGS) entry which is preliminary data.</text>
</comment>
<organism evidence="2 3">
    <name type="scientific">Arthrobacter terricola</name>
    <dbReference type="NCBI Taxonomy" id="2547396"/>
    <lineage>
        <taxon>Bacteria</taxon>
        <taxon>Bacillati</taxon>
        <taxon>Actinomycetota</taxon>
        <taxon>Actinomycetes</taxon>
        <taxon>Micrococcales</taxon>
        <taxon>Micrococcaceae</taxon>
        <taxon>Arthrobacter</taxon>
    </lineage>
</organism>
<evidence type="ECO:0000313" key="2">
    <source>
        <dbReference type="EMBL" id="TDF90577.1"/>
    </source>
</evidence>
<dbReference type="Proteomes" id="UP000295511">
    <property type="component" value="Unassembled WGS sequence"/>
</dbReference>
<gene>
    <name evidence="2" type="ORF">E1809_22190</name>
</gene>
<evidence type="ECO:0000256" key="1">
    <source>
        <dbReference type="ARBA" id="ARBA00009981"/>
    </source>
</evidence>
<name>A0A4R5K7W0_9MICC</name>